<dbReference type="EMBL" id="CDHN01000001">
    <property type="protein sequence ID" value="CEJ81842.1"/>
    <property type="molecule type" value="Genomic_DNA"/>
</dbReference>
<dbReference type="STRING" id="1531966.A0A0A1T6B1"/>
<protein>
    <recommendedName>
        <fullName evidence="1">VOC domain-containing protein</fullName>
    </recommendedName>
</protein>
<dbReference type="Gene3D" id="3.10.180.10">
    <property type="entry name" value="2,3-Dihydroxybiphenyl 1,2-Dioxygenase, domain 1"/>
    <property type="match status" value="1"/>
</dbReference>
<dbReference type="InterPro" id="IPR004360">
    <property type="entry name" value="Glyas_Fos-R_dOase_dom"/>
</dbReference>
<gene>
    <name evidence="2" type="ORF">VHEMI01952</name>
</gene>
<reference evidence="2 3" key="1">
    <citation type="journal article" date="2015" name="Genome Announc.">
        <title>Draft Genome Sequence and Gene Annotation of the Entomopathogenic Fungus Verticillium hemipterigenum.</title>
        <authorList>
            <person name="Horn F."/>
            <person name="Habel A."/>
            <person name="Scharf D.H."/>
            <person name="Dworschak J."/>
            <person name="Brakhage A.A."/>
            <person name="Guthke R."/>
            <person name="Hertweck C."/>
            <person name="Linde J."/>
        </authorList>
    </citation>
    <scope>NUCLEOTIDE SEQUENCE [LARGE SCALE GENOMIC DNA]</scope>
</reference>
<keyword evidence="3" id="KW-1185">Reference proteome</keyword>
<dbReference type="InterPro" id="IPR037523">
    <property type="entry name" value="VOC_core"/>
</dbReference>
<dbReference type="Pfam" id="PF00903">
    <property type="entry name" value="Glyoxalase"/>
    <property type="match status" value="1"/>
</dbReference>
<organism evidence="2 3">
    <name type="scientific">[Torrubiella] hemipterigena</name>
    <dbReference type="NCBI Taxonomy" id="1531966"/>
    <lineage>
        <taxon>Eukaryota</taxon>
        <taxon>Fungi</taxon>
        <taxon>Dikarya</taxon>
        <taxon>Ascomycota</taxon>
        <taxon>Pezizomycotina</taxon>
        <taxon>Sordariomycetes</taxon>
        <taxon>Hypocreomycetidae</taxon>
        <taxon>Hypocreales</taxon>
        <taxon>Clavicipitaceae</taxon>
        <taxon>Clavicipitaceae incertae sedis</taxon>
        <taxon>'Torrubiella' clade</taxon>
    </lineage>
</organism>
<evidence type="ECO:0000313" key="2">
    <source>
        <dbReference type="EMBL" id="CEJ81842.1"/>
    </source>
</evidence>
<dbReference type="CDD" id="cd07262">
    <property type="entry name" value="VOC_like"/>
    <property type="match status" value="1"/>
</dbReference>
<dbReference type="InterPro" id="IPR029068">
    <property type="entry name" value="Glyas_Bleomycin-R_OHBP_Dase"/>
</dbReference>
<evidence type="ECO:0000259" key="1">
    <source>
        <dbReference type="PROSITE" id="PS51819"/>
    </source>
</evidence>
<evidence type="ECO:0000313" key="3">
    <source>
        <dbReference type="Proteomes" id="UP000039046"/>
    </source>
</evidence>
<dbReference type="OrthoDB" id="10249419at2759"/>
<proteinExistence type="predicted"/>
<dbReference type="Proteomes" id="UP000039046">
    <property type="component" value="Unassembled WGS sequence"/>
</dbReference>
<dbReference type="HOGENOM" id="CLU_046006_6_1_1"/>
<dbReference type="AlphaFoldDB" id="A0A0A1T6B1"/>
<dbReference type="PROSITE" id="PS51819">
    <property type="entry name" value="VOC"/>
    <property type="match status" value="1"/>
</dbReference>
<sequence>MSQPVSELVISPRQKLIGHFSFGVRSYTESKAFYNAVLATIGGITVFDSPKSRVLGYSLSSRPNEEPLNLFERANVEPSGPGVHLAFDAPSRQAVRDFWEAAMANGGSDEGKWGPRPDYGDLYYAAFVRDPNGFKLEVVYQGPDDEGSDSEDALLRKAILAEMDIQHEAERKAMVQKIGALQSADLRKELDKLKWPE</sequence>
<dbReference type="PANTHER" id="PTHR35006:SF2">
    <property type="entry name" value="GLYOXALASE FAMILY PROTEIN (AFU_ORTHOLOGUE AFUA_5G14830)"/>
    <property type="match status" value="1"/>
</dbReference>
<name>A0A0A1T6B1_9HYPO</name>
<accession>A0A0A1T6B1</accession>
<dbReference type="PANTHER" id="PTHR35006">
    <property type="entry name" value="GLYOXALASE FAMILY PROTEIN (AFU_ORTHOLOGUE AFUA_5G14830)"/>
    <property type="match status" value="1"/>
</dbReference>
<dbReference type="SUPFAM" id="SSF54593">
    <property type="entry name" value="Glyoxalase/Bleomycin resistance protein/Dihydroxybiphenyl dioxygenase"/>
    <property type="match status" value="1"/>
</dbReference>
<feature type="domain" description="VOC" evidence="1">
    <location>
        <begin position="16"/>
        <end position="141"/>
    </location>
</feature>